<feature type="region of interest" description="Disordered" evidence="1">
    <location>
        <begin position="1"/>
        <end position="36"/>
    </location>
</feature>
<evidence type="ECO:0000313" key="3">
    <source>
        <dbReference type="Proteomes" id="UP000228614"/>
    </source>
</evidence>
<organism evidence="2 3">
    <name type="scientific">Candidatus Falkowbacteria bacterium CG10_big_fil_rev_8_21_14_0_10_37_6</name>
    <dbReference type="NCBI Taxonomy" id="1974563"/>
    <lineage>
        <taxon>Bacteria</taxon>
        <taxon>Candidatus Falkowiibacteriota</taxon>
    </lineage>
</organism>
<feature type="non-terminal residue" evidence="2">
    <location>
        <position position="74"/>
    </location>
</feature>
<name>A0A2H0V7K8_9BACT</name>
<protein>
    <submittedName>
        <fullName evidence="2">Uncharacterized protein</fullName>
    </submittedName>
</protein>
<gene>
    <name evidence="2" type="ORF">COT95_00830</name>
</gene>
<feature type="compositionally biased region" description="Basic and acidic residues" evidence="1">
    <location>
        <begin position="27"/>
        <end position="36"/>
    </location>
</feature>
<evidence type="ECO:0000313" key="2">
    <source>
        <dbReference type="EMBL" id="PIR95048.1"/>
    </source>
</evidence>
<dbReference type="Proteomes" id="UP000228614">
    <property type="component" value="Unassembled WGS sequence"/>
</dbReference>
<dbReference type="EMBL" id="PFAN01000049">
    <property type="protein sequence ID" value="PIR95048.1"/>
    <property type="molecule type" value="Genomic_DNA"/>
</dbReference>
<sequence length="74" mass="8806">MGRKPKQPAQQNQSWQPNKTKTSFIKGKKDDAKKEVKIRQPKEIARLRGMRDVLPDEYRYWDYVVGKAEKICRD</sequence>
<feature type="compositionally biased region" description="Polar residues" evidence="1">
    <location>
        <begin position="8"/>
        <end position="23"/>
    </location>
</feature>
<dbReference type="AlphaFoldDB" id="A0A2H0V7K8"/>
<comment type="caution">
    <text evidence="2">The sequence shown here is derived from an EMBL/GenBank/DDBJ whole genome shotgun (WGS) entry which is preliminary data.</text>
</comment>
<evidence type="ECO:0000256" key="1">
    <source>
        <dbReference type="SAM" id="MobiDB-lite"/>
    </source>
</evidence>
<accession>A0A2H0V7K8</accession>
<reference evidence="3" key="1">
    <citation type="submission" date="2017-09" db="EMBL/GenBank/DDBJ databases">
        <title>Depth-based differentiation of microbial function through sediment-hosted aquifers and enrichment of novel symbionts in the deep terrestrial subsurface.</title>
        <authorList>
            <person name="Probst A.J."/>
            <person name="Ladd B."/>
            <person name="Jarett J.K."/>
            <person name="Geller-Mcgrath D.E."/>
            <person name="Sieber C.M.K."/>
            <person name="Emerson J.B."/>
            <person name="Anantharaman K."/>
            <person name="Thomas B.C."/>
            <person name="Malmstrom R."/>
            <person name="Stieglmeier M."/>
            <person name="Klingl A."/>
            <person name="Woyke T."/>
            <person name="Ryan C.M."/>
            <person name="Banfield J.F."/>
        </authorList>
    </citation>
    <scope>NUCLEOTIDE SEQUENCE [LARGE SCALE GENOMIC DNA]</scope>
</reference>
<proteinExistence type="predicted"/>